<proteinExistence type="predicted"/>
<dbReference type="OrthoDB" id="10039245at2759"/>
<comment type="caution">
    <text evidence="2">The sequence shown here is derived from an EMBL/GenBank/DDBJ whole genome shotgun (WGS) entry which is preliminary data.</text>
</comment>
<dbReference type="AlphaFoldDB" id="A0A5B7JLU4"/>
<name>A0A5B7JLU4_PORTR</name>
<dbReference type="Proteomes" id="UP000324222">
    <property type="component" value="Unassembled WGS sequence"/>
</dbReference>
<feature type="transmembrane region" description="Helical" evidence="1">
    <location>
        <begin position="43"/>
        <end position="60"/>
    </location>
</feature>
<accession>A0A5B7JLU4</accession>
<keyword evidence="3" id="KW-1185">Reference proteome</keyword>
<keyword evidence="1" id="KW-0812">Transmembrane</keyword>
<dbReference type="EMBL" id="VSRR010102777">
    <property type="protein sequence ID" value="MPC95575.1"/>
    <property type="molecule type" value="Genomic_DNA"/>
</dbReference>
<evidence type="ECO:0000313" key="3">
    <source>
        <dbReference type="Proteomes" id="UP000324222"/>
    </source>
</evidence>
<evidence type="ECO:0000313" key="2">
    <source>
        <dbReference type="EMBL" id="MPC95575.1"/>
    </source>
</evidence>
<gene>
    <name evidence="2" type="ORF">E2C01_090793</name>
</gene>
<keyword evidence="1" id="KW-1133">Transmembrane helix</keyword>
<reference evidence="2 3" key="1">
    <citation type="submission" date="2019-05" db="EMBL/GenBank/DDBJ databases">
        <title>Another draft genome of Portunus trituberculatus and its Hox gene families provides insights of decapod evolution.</title>
        <authorList>
            <person name="Jeong J.-H."/>
            <person name="Song I."/>
            <person name="Kim S."/>
            <person name="Choi T."/>
            <person name="Kim D."/>
            <person name="Ryu S."/>
            <person name="Kim W."/>
        </authorList>
    </citation>
    <scope>NUCLEOTIDE SEQUENCE [LARGE SCALE GENOMIC DNA]</scope>
    <source>
        <tissue evidence="2">Muscle</tissue>
    </source>
</reference>
<evidence type="ECO:0000256" key="1">
    <source>
        <dbReference type="SAM" id="Phobius"/>
    </source>
</evidence>
<organism evidence="2 3">
    <name type="scientific">Portunus trituberculatus</name>
    <name type="common">Swimming crab</name>
    <name type="synonym">Neptunus trituberculatus</name>
    <dbReference type="NCBI Taxonomy" id="210409"/>
    <lineage>
        <taxon>Eukaryota</taxon>
        <taxon>Metazoa</taxon>
        <taxon>Ecdysozoa</taxon>
        <taxon>Arthropoda</taxon>
        <taxon>Crustacea</taxon>
        <taxon>Multicrustacea</taxon>
        <taxon>Malacostraca</taxon>
        <taxon>Eumalacostraca</taxon>
        <taxon>Eucarida</taxon>
        <taxon>Decapoda</taxon>
        <taxon>Pleocyemata</taxon>
        <taxon>Brachyura</taxon>
        <taxon>Eubrachyura</taxon>
        <taxon>Portunoidea</taxon>
        <taxon>Portunidae</taxon>
        <taxon>Portuninae</taxon>
        <taxon>Portunus</taxon>
    </lineage>
</organism>
<sequence>MLTVTPEDDKAVEARIKKTNEALHRPGIKREEVTAGYDKWAETYDEVVLLVVLLVVLVVMI</sequence>
<keyword evidence="1" id="KW-0472">Membrane</keyword>
<protein>
    <submittedName>
        <fullName evidence="2">Uncharacterized protein</fullName>
    </submittedName>
</protein>